<proteinExistence type="predicted"/>
<feature type="region of interest" description="Disordered" evidence="1">
    <location>
        <begin position="97"/>
        <end position="120"/>
    </location>
</feature>
<evidence type="ECO:0000313" key="2">
    <source>
        <dbReference type="EMBL" id="CAB9531943.1"/>
    </source>
</evidence>
<accession>A0A9N8I1S2</accession>
<reference evidence="2" key="1">
    <citation type="submission" date="2020-06" db="EMBL/GenBank/DDBJ databases">
        <authorList>
            <consortium name="Plant Systems Biology data submission"/>
        </authorList>
    </citation>
    <scope>NUCLEOTIDE SEQUENCE</scope>
    <source>
        <strain evidence="2">D6</strain>
    </source>
</reference>
<feature type="compositionally biased region" description="Basic and acidic residues" evidence="1">
    <location>
        <begin position="97"/>
        <end position="109"/>
    </location>
</feature>
<feature type="region of interest" description="Disordered" evidence="1">
    <location>
        <begin position="181"/>
        <end position="210"/>
    </location>
</feature>
<feature type="region of interest" description="Disordered" evidence="1">
    <location>
        <begin position="63"/>
        <end position="84"/>
    </location>
</feature>
<dbReference type="AlphaFoldDB" id="A0A9N8I1S2"/>
<name>A0A9N8I1S2_9STRA</name>
<dbReference type="EMBL" id="CAICTM010004372">
    <property type="protein sequence ID" value="CAB9531943.1"/>
    <property type="molecule type" value="Genomic_DNA"/>
</dbReference>
<protein>
    <submittedName>
        <fullName evidence="2">Uncharacterized protein</fullName>
    </submittedName>
</protein>
<evidence type="ECO:0000256" key="1">
    <source>
        <dbReference type="SAM" id="MobiDB-lite"/>
    </source>
</evidence>
<comment type="caution">
    <text evidence="2">The sequence shown here is derived from an EMBL/GenBank/DDBJ whole genome shotgun (WGS) entry which is preliminary data.</text>
</comment>
<gene>
    <name evidence="2" type="ORF">SEMRO_4374_G353860.1</name>
</gene>
<organism evidence="2 3">
    <name type="scientific">Seminavis robusta</name>
    <dbReference type="NCBI Taxonomy" id="568900"/>
    <lineage>
        <taxon>Eukaryota</taxon>
        <taxon>Sar</taxon>
        <taxon>Stramenopiles</taxon>
        <taxon>Ochrophyta</taxon>
        <taxon>Bacillariophyta</taxon>
        <taxon>Bacillariophyceae</taxon>
        <taxon>Bacillariophycidae</taxon>
        <taxon>Naviculales</taxon>
        <taxon>Naviculaceae</taxon>
        <taxon>Seminavis</taxon>
    </lineage>
</organism>
<feature type="compositionally biased region" description="Basic residues" evidence="1">
    <location>
        <begin position="181"/>
        <end position="190"/>
    </location>
</feature>
<sequence>MKDLVRRTSAVRFRASFKVSSWVGVPSQICLPLLPSPEEEQRRIPRLEFRRRHAAEMISLHTVNNPVDETEEATSKESGNNGAPSLYMYYLQKEKANAPEDAKKTRTEEGDLTESTTTDDSRNFEEEWLMLSPPSLNTTHANTSGVAYAVPDFRQTRTRPPDMLLLTPSFAHHLGIQTHWNRRNRKRLHPRERGTGGSSTSTGGRSFLSV</sequence>
<keyword evidence="3" id="KW-1185">Reference proteome</keyword>
<evidence type="ECO:0000313" key="3">
    <source>
        <dbReference type="Proteomes" id="UP001153069"/>
    </source>
</evidence>
<dbReference type="Proteomes" id="UP001153069">
    <property type="component" value="Unassembled WGS sequence"/>
</dbReference>